<protein>
    <recommendedName>
        <fullName evidence="6">Disease resistance N-terminal domain-containing protein</fullName>
    </recommendedName>
</protein>
<name>A0A199USP5_ANACO</name>
<reference evidence="7 8" key="1">
    <citation type="journal article" date="2016" name="DNA Res.">
        <title>The draft genome of MD-2 pineapple using hybrid error correction of long reads.</title>
        <authorList>
            <person name="Redwan R.M."/>
            <person name="Saidin A."/>
            <person name="Kumar S.V."/>
        </authorList>
    </citation>
    <scope>NUCLEOTIDE SEQUENCE [LARGE SCALE GENOMIC DNA]</scope>
    <source>
        <strain evidence="8">cv. MD2</strain>
        <tissue evidence="7">Leaf</tissue>
    </source>
</reference>
<comment type="similarity">
    <text evidence="1">Belongs to the disease resistance NB-LRR family.</text>
</comment>
<keyword evidence="3" id="KW-0677">Repeat</keyword>
<dbReference type="GO" id="GO:0006952">
    <property type="term" value="P:defense response"/>
    <property type="evidence" value="ECO:0007669"/>
    <property type="project" value="UniProtKB-KW"/>
</dbReference>
<evidence type="ECO:0000259" key="6">
    <source>
        <dbReference type="Pfam" id="PF18052"/>
    </source>
</evidence>
<dbReference type="InterPro" id="IPR041118">
    <property type="entry name" value="Rx_N"/>
</dbReference>
<dbReference type="Pfam" id="PF18052">
    <property type="entry name" value="Rx_N"/>
    <property type="match status" value="1"/>
</dbReference>
<dbReference type="Gene3D" id="1.20.5.4130">
    <property type="match status" value="1"/>
</dbReference>
<gene>
    <name evidence="7" type="ORF">ACMD2_25205</name>
</gene>
<keyword evidence="2" id="KW-0433">Leucine-rich repeat</keyword>
<dbReference type="EMBL" id="LSRQ01005422">
    <property type="protein sequence ID" value="OAY67650.1"/>
    <property type="molecule type" value="Genomic_DNA"/>
</dbReference>
<evidence type="ECO:0000256" key="5">
    <source>
        <dbReference type="ARBA" id="ARBA00022821"/>
    </source>
</evidence>
<accession>A0A199USP5</accession>
<dbReference type="Proteomes" id="UP000092600">
    <property type="component" value="Unassembled WGS sequence"/>
</dbReference>
<dbReference type="GO" id="GO:0000166">
    <property type="term" value="F:nucleotide binding"/>
    <property type="evidence" value="ECO:0007669"/>
    <property type="project" value="UniProtKB-KW"/>
</dbReference>
<evidence type="ECO:0000256" key="2">
    <source>
        <dbReference type="ARBA" id="ARBA00022614"/>
    </source>
</evidence>
<feature type="domain" description="Disease resistance N-terminal" evidence="6">
    <location>
        <begin position="5"/>
        <end position="78"/>
    </location>
</feature>
<keyword evidence="5" id="KW-0611">Plant defense</keyword>
<sequence length="78" mass="8592">MAEAVISSLVLKIGATLAGEATKSAASLLLTRISPMKDSEGYIMLSFLRIAERLKEKDESTKTFIKQTRDLAFDIEDI</sequence>
<feature type="non-terminal residue" evidence="7">
    <location>
        <position position="78"/>
    </location>
</feature>
<organism evidence="7 8">
    <name type="scientific">Ananas comosus</name>
    <name type="common">Pineapple</name>
    <name type="synonym">Ananas ananas</name>
    <dbReference type="NCBI Taxonomy" id="4615"/>
    <lineage>
        <taxon>Eukaryota</taxon>
        <taxon>Viridiplantae</taxon>
        <taxon>Streptophyta</taxon>
        <taxon>Embryophyta</taxon>
        <taxon>Tracheophyta</taxon>
        <taxon>Spermatophyta</taxon>
        <taxon>Magnoliopsida</taxon>
        <taxon>Liliopsida</taxon>
        <taxon>Poales</taxon>
        <taxon>Bromeliaceae</taxon>
        <taxon>Bromelioideae</taxon>
        <taxon>Ananas</taxon>
    </lineage>
</organism>
<comment type="caution">
    <text evidence="7">The sequence shown here is derived from an EMBL/GenBank/DDBJ whole genome shotgun (WGS) entry which is preliminary data.</text>
</comment>
<dbReference type="AlphaFoldDB" id="A0A199USP5"/>
<evidence type="ECO:0000313" key="7">
    <source>
        <dbReference type="EMBL" id="OAY67650.1"/>
    </source>
</evidence>
<evidence type="ECO:0000256" key="3">
    <source>
        <dbReference type="ARBA" id="ARBA00022737"/>
    </source>
</evidence>
<proteinExistence type="inferred from homology"/>
<keyword evidence="4" id="KW-0547">Nucleotide-binding</keyword>
<evidence type="ECO:0000313" key="8">
    <source>
        <dbReference type="Proteomes" id="UP000092600"/>
    </source>
</evidence>
<evidence type="ECO:0000256" key="4">
    <source>
        <dbReference type="ARBA" id="ARBA00022741"/>
    </source>
</evidence>
<evidence type="ECO:0000256" key="1">
    <source>
        <dbReference type="ARBA" id="ARBA00008894"/>
    </source>
</evidence>